<dbReference type="InterPro" id="IPR035490">
    <property type="entry name" value="GlmS/FrlB_SIS"/>
</dbReference>
<evidence type="ECO:0000313" key="14">
    <source>
        <dbReference type="Proteomes" id="UP000051439"/>
    </source>
</evidence>
<sequence length="605" mass="66297">MCGIVGVTGNDNAVSILLEGLEKLEYRGYDSAGIYVNDLKGNDYLVKKKGRISNLEAAVGPEVHGSVGIGHTRWATHGVVSVANAHPQYSEDHRFYLVHNGVIENYKELKAKYLSNVTFESQTDTEVVVQLIDRFVQAEGLSTKEAFLKTLSLLEGSSYAFLLIDSLDPETLYVAKNKSPLLIGLGDGCNVVCSDALAMLNVTHDFLELHDGEVVTIKPNSVKIEDAAGNPVERDSFHVSMDAQETDKGTYPYYMLKEIDEQPNVMRKLASLYTQESGRPNVNQALINTMKQADRIYIVGAGTSYHAGLVGKKLFEKLTHVPTEVHVASEFAYENPLLSDNPFFIFLSQSGETADSREVLVNVNAHDYKSLTITNVENSTLFREATYTMLLHAGPEISVASTKAYTAQIGVEAILAKALGEAKQQVIAEEFDIRQQLGLVATGMQAIIDEKEMIEDLAKKYFVPTSKAFYIGRGIDQTVSLESALKLKEISYVQAEGFASGELKHGTIALIEDGTPVVGIITQKRTANLTRSNLQETMSRGAKTFTIVRNGLAQEGDTIIIPDVDEMITPLLSVVPAQLIAYYTSLNKGLDVDRPRNLAKSVTVE</sequence>
<dbReference type="EMBL" id="AZEB01000017">
    <property type="protein sequence ID" value="KRL21166.1"/>
    <property type="molecule type" value="Genomic_DNA"/>
</dbReference>
<dbReference type="GO" id="GO:0097367">
    <property type="term" value="F:carbohydrate derivative binding"/>
    <property type="evidence" value="ECO:0007669"/>
    <property type="project" value="InterPro"/>
</dbReference>
<dbReference type="SUPFAM" id="SSF53697">
    <property type="entry name" value="SIS domain"/>
    <property type="match status" value="1"/>
</dbReference>
<comment type="subcellular location">
    <subcellularLocation>
        <location evidence="2 10">Cytoplasm</location>
    </subcellularLocation>
</comment>
<name>A0A0R1NL20_9LACO</name>
<keyword evidence="6 10" id="KW-0032">Aminotransferase</keyword>
<comment type="function">
    <text evidence="10">Catalyzes the first step in hexosamine metabolism, converting fructose-6P into glucosamine-6P using glutamine as a nitrogen source.</text>
</comment>
<dbReference type="NCBIfam" id="NF001484">
    <property type="entry name" value="PRK00331.1"/>
    <property type="match status" value="1"/>
</dbReference>
<protein>
    <recommendedName>
        <fullName evidence="4 10">Glutamine--fructose-6-phosphate aminotransferase [isomerizing]</fullName>
        <ecNumber evidence="3 10">2.6.1.16</ecNumber>
    </recommendedName>
    <alternativeName>
        <fullName evidence="10">D-fructose-6-phosphate amidotransferase</fullName>
    </alternativeName>
    <alternativeName>
        <fullName evidence="10">GFAT</fullName>
    </alternativeName>
    <alternativeName>
        <fullName evidence="10">Glucosamine-6-phosphate synthase</fullName>
    </alternativeName>
    <alternativeName>
        <fullName evidence="10">Hexosephosphate aminotransferase</fullName>
    </alternativeName>
    <alternativeName>
        <fullName evidence="10">L-glutamine--D-fructose-6-phosphate amidotransferase</fullName>
    </alternativeName>
</protein>
<feature type="initiator methionine" description="Removed" evidence="10">
    <location>
        <position position="1"/>
    </location>
</feature>
<dbReference type="GO" id="GO:0006002">
    <property type="term" value="P:fructose 6-phosphate metabolic process"/>
    <property type="evidence" value="ECO:0007669"/>
    <property type="project" value="TreeGrafter"/>
</dbReference>
<evidence type="ECO:0000256" key="6">
    <source>
        <dbReference type="ARBA" id="ARBA00022576"/>
    </source>
</evidence>
<dbReference type="SUPFAM" id="SSF56235">
    <property type="entry name" value="N-terminal nucleophile aminohydrolases (Ntn hydrolases)"/>
    <property type="match status" value="1"/>
</dbReference>
<dbReference type="CDD" id="cd00714">
    <property type="entry name" value="GFAT"/>
    <property type="match status" value="1"/>
</dbReference>
<dbReference type="PROSITE" id="PS51278">
    <property type="entry name" value="GATASE_TYPE_2"/>
    <property type="match status" value="1"/>
</dbReference>
<evidence type="ECO:0000256" key="8">
    <source>
        <dbReference type="ARBA" id="ARBA00022737"/>
    </source>
</evidence>
<comment type="caution">
    <text evidence="13">The sequence shown here is derived from an EMBL/GenBank/DDBJ whole genome shotgun (WGS) entry which is preliminary data.</text>
</comment>
<dbReference type="GO" id="GO:0004360">
    <property type="term" value="F:glutamine-fructose-6-phosphate transaminase (isomerizing) activity"/>
    <property type="evidence" value="ECO:0007669"/>
    <property type="project" value="UniProtKB-UniRule"/>
</dbReference>
<dbReference type="PANTHER" id="PTHR10937:SF0">
    <property type="entry name" value="GLUTAMINE--FRUCTOSE-6-PHOSPHATE TRANSAMINASE (ISOMERIZING)"/>
    <property type="match status" value="1"/>
</dbReference>
<feature type="active site" description="For Fru-6P isomerization activity" evidence="10">
    <location>
        <position position="600"/>
    </location>
</feature>
<dbReference type="CDD" id="cd05008">
    <property type="entry name" value="SIS_GlmS_GlmD_1"/>
    <property type="match status" value="1"/>
</dbReference>
<dbReference type="Pfam" id="PF01380">
    <property type="entry name" value="SIS"/>
    <property type="match status" value="2"/>
</dbReference>
<dbReference type="GO" id="GO:0005829">
    <property type="term" value="C:cytosol"/>
    <property type="evidence" value="ECO:0007669"/>
    <property type="project" value="TreeGrafter"/>
</dbReference>
<dbReference type="PATRIC" id="fig|1423766.4.peg.883"/>
<feature type="domain" description="SIS" evidence="12">
    <location>
        <begin position="453"/>
        <end position="595"/>
    </location>
</feature>
<keyword evidence="8" id="KW-0677">Repeat</keyword>
<evidence type="ECO:0000259" key="12">
    <source>
        <dbReference type="PROSITE" id="PS51464"/>
    </source>
</evidence>
<dbReference type="InterPro" id="IPR017932">
    <property type="entry name" value="GATase_2_dom"/>
</dbReference>
<keyword evidence="7 10" id="KW-0808">Transferase</keyword>
<dbReference type="Proteomes" id="UP000051439">
    <property type="component" value="Unassembled WGS sequence"/>
</dbReference>
<organism evidence="13 14">
    <name type="scientific">Lentilactobacillus kisonensis DSM 19906 = JCM 15041</name>
    <dbReference type="NCBI Taxonomy" id="1423766"/>
    <lineage>
        <taxon>Bacteria</taxon>
        <taxon>Bacillati</taxon>
        <taxon>Bacillota</taxon>
        <taxon>Bacilli</taxon>
        <taxon>Lactobacillales</taxon>
        <taxon>Lactobacillaceae</taxon>
        <taxon>Lentilactobacillus</taxon>
    </lineage>
</organism>
<dbReference type="GO" id="GO:0006487">
    <property type="term" value="P:protein N-linked glycosylation"/>
    <property type="evidence" value="ECO:0007669"/>
    <property type="project" value="TreeGrafter"/>
</dbReference>
<keyword evidence="5 10" id="KW-0963">Cytoplasm</keyword>
<gene>
    <name evidence="10" type="primary">glmS</name>
    <name evidence="13" type="ORF">FC98_GL000863</name>
</gene>
<dbReference type="HAMAP" id="MF_00164">
    <property type="entry name" value="GlmS"/>
    <property type="match status" value="1"/>
</dbReference>
<dbReference type="RefSeq" id="WP_008858458.1">
    <property type="nucleotide sequence ID" value="NZ_AZEB01000017.1"/>
</dbReference>
<evidence type="ECO:0000256" key="7">
    <source>
        <dbReference type="ARBA" id="ARBA00022679"/>
    </source>
</evidence>
<accession>A0A0R1NL20</accession>
<dbReference type="PANTHER" id="PTHR10937">
    <property type="entry name" value="GLUCOSAMINE--FRUCTOSE-6-PHOSPHATE AMINOTRANSFERASE, ISOMERIZING"/>
    <property type="match status" value="1"/>
</dbReference>
<evidence type="ECO:0000313" key="13">
    <source>
        <dbReference type="EMBL" id="KRL21166.1"/>
    </source>
</evidence>
<dbReference type="InterPro" id="IPR046348">
    <property type="entry name" value="SIS_dom_sf"/>
</dbReference>
<evidence type="ECO:0000256" key="10">
    <source>
        <dbReference type="HAMAP-Rule" id="MF_00164"/>
    </source>
</evidence>
<evidence type="ECO:0000256" key="2">
    <source>
        <dbReference type="ARBA" id="ARBA00004496"/>
    </source>
</evidence>
<evidence type="ECO:0000256" key="1">
    <source>
        <dbReference type="ARBA" id="ARBA00001031"/>
    </source>
</evidence>
<dbReference type="InterPro" id="IPR047084">
    <property type="entry name" value="GFAT_N"/>
</dbReference>
<dbReference type="AlphaFoldDB" id="A0A0R1NL20"/>
<evidence type="ECO:0000256" key="5">
    <source>
        <dbReference type="ARBA" id="ARBA00022490"/>
    </source>
</evidence>
<dbReference type="Gene3D" id="3.40.50.10490">
    <property type="entry name" value="Glucose-6-phosphate isomerase like protein, domain 1"/>
    <property type="match status" value="2"/>
</dbReference>
<comment type="catalytic activity">
    <reaction evidence="1 10">
        <text>D-fructose 6-phosphate + L-glutamine = D-glucosamine 6-phosphate + L-glutamate</text>
        <dbReference type="Rhea" id="RHEA:13237"/>
        <dbReference type="ChEBI" id="CHEBI:29985"/>
        <dbReference type="ChEBI" id="CHEBI:58359"/>
        <dbReference type="ChEBI" id="CHEBI:58725"/>
        <dbReference type="ChEBI" id="CHEBI:61527"/>
        <dbReference type="EC" id="2.6.1.16"/>
    </reaction>
</comment>
<evidence type="ECO:0000256" key="9">
    <source>
        <dbReference type="ARBA" id="ARBA00022962"/>
    </source>
</evidence>
<feature type="active site" description="Nucleophile; for GATase activity" evidence="10">
    <location>
        <position position="2"/>
    </location>
</feature>
<dbReference type="GO" id="GO:0005975">
    <property type="term" value="P:carbohydrate metabolic process"/>
    <property type="evidence" value="ECO:0007669"/>
    <property type="project" value="UniProtKB-UniRule"/>
</dbReference>
<proteinExistence type="inferred from homology"/>
<evidence type="ECO:0000256" key="3">
    <source>
        <dbReference type="ARBA" id="ARBA00012916"/>
    </source>
</evidence>
<dbReference type="Gene3D" id="3.60.20.10">
    <property type="entry name" value="Glutamine Phosphoribosylpyrophosphate, subunit 1, domain 1"/>
    <property type="match status" value="1"/>
</dbReference>
<dbReference type="GO" id="GO:0006047">
    <property type="term" value="P:UDP-N-acetylglucosamine metabolic process"/>
    <property type="evidence" value="ECO:0007669"/>
    <property type="project" value="TreeGrafter"/>
</dbReference>
<dbReference type="InterPro" id="IPR001347">
    <property type="entry name" value="SIS_dom"/>
</dbReference>
<reference evidence="13 14" key="1">
    <citation type="journal article" date="2015" name="Genome Announc.">
        <title>Expanding the biotechnology potential of lactobacilli through comparative genomics of 213 strains and associated genera.</title>
        <authorList>
            <person name="Sun Z."/>
            <person name="Harris H.M."/>
            <person name="McCann A."/>
            <person name="Guo C."/>
            <person name="Argimon S."/>
            <person name="Zhang W."/>
            <person name="Yang X."/>
            <person name="Jeffery I.B."/>
            <person name="Cooney J.C."/>
            <person name="Kagawa T.F."/>
            <person name="Liu W."/>
            <person name="Song Y."/>
            <person name="Salvetti E."/>
            <person name="Wrobel A."/>
            <person name="Rasinkangas P."/>
            <person name="Parkhill J."/>
            <person name="Rea M.C."/>
            <person name="O'Sullivan O."/>
            <person name="Ritari J."/>
            <person name="Douillard F.P."/>
            <person name="Paul Ross R."/>
            <person name="Yang R."/>
            <person name="Briner A.E."/>
            <person name="Felis G.E."/>
            <person name="de Vos W.M."/>
            <person name="Barrangou R."/>
            <person name="Klaenhammer T.R."/>
            <person name="Caufield P.W."/>
            <person name="Cui Y."/>
            <person name="Zhang H."/>
            <person name="O'Toole P.W."/>
        </authorList>
    </citation>
    <scope>NUCLEOTIDE SEQUENCE [LARGE SCALE GENOMIC DNA]</scope>
    <source>
        <strain evidence="13 14">DSM 19906</strain>
    </source>
</reference>
<dbReference type="InterPro" id="IPR005855">
    <property type="entry name" value="GFAT"/>
</dbReference>
<evidence type="ECO:0000259" key="11">
    <source>
        <dbReference type="PROSITE" id="PS51278"/>
    </source>
</evidence>
<dbReference type="NCBIfam" id="TIGR01135">
    <property type="entry name" value="glmS"/>
    <property type="match status" value="1"/>
</dbReference>
<evidence type="ECO:0000256" key="4">
    <source>
        <dbReference type="ARBA" id="ARBA00016090"/>
    </source>
</evidence>
<dbReference type="CDD" id="cd05009">
    <property type="entry name" value="SIS_GlmS_GlmD_2"/>
    <property type="match status" value="1"/>
</dbReference>
<dbReference type="EC" id="2.6.1.16" evidence="3 10"/>
<keyword evidence="14" id="KW-1185">Reference proteome</keyword>
<feature type="domain" description="Glutamine amidotransferase type-2" evidence="11">
    <location>
        <begin position="2"/>
        <end position="220"/>
    </location>
</feature>
<dbReference type="InterPro" id="IPR029055">
    <property type="entry name" value="Ntn_hydrolases_N"/>
</dbReference>
<dbReference type="FunFam" id="3.60.20.10:FF:000006">
    <property type="entry name" value="Glutamine--fructose-6-phosphate aminotransferase [isomerizing]"/>
    <property type="match status" value="1"/>
</dbReference>
<keyword evidence="9" id="KW-0315">Glutamine amidotransferase</keyword>
<comment type="subunit">
    <text evidence="10">Homodimer.</text>
</comment>
<dbReference type="PROSITE" id="PS51464">
    <property type="entry name" value="SIS"/>
    <property type="match status" value="2"/>
</dbReference>
<dbReference type="FunFam" id="3.40.50.10490:FF:000001">
    <property type="entry name" value="Glutamine--fructose-6-phosphate aminotransferase [isomerizing]"/>
    <property type="match status" value="1"/>
</dbReference>
<dbReference type="Pfam" id="PF13522">
    <property type="entry name" value="GATase_6"/>
    <property type="match status" value="1"/>
</dbReference>
<feature type="domain" description="SIS" evidence="12">
    <location>
        <begin position="286"/>
        <end position="425"/>
    </location>
</feature>
<dbReference type="InterPro" id="IPR035466">
    <property type="entry name" value="GlmS/AgaS_SIS"/>
</dbReference>